<dbReference type="Pfam" id="PF00950">
    <property type="entry name" value="ABC-3"/>
    <property type="match status" value="1"/>
</dbReference>
<protein>
    <submittedName>
        <fullName evidence="8">ABC-type Mn2+/Zn2+ transport system permease subunit</fullName>
    </submittedName>
</protein>
<accession>A0A3N2AWM0</accession>
<sequence>MDGTLIDALLAPFAYDFMLRAMLVTLVAAVACALLSTWLVQMGWSLMGDAVSHAVLPGVALAYLLGLPFALGAAVFGIGAVALIGGVRAVTRIKADAAIGVVFTTLFALGLVIVSVTPADTDLQHILFGNVLGVSDADIAQVLVVGAVVCITLVVLRRDLTLVAFDAGHAHAIGLRPRLLHAVLLGALALTVVTALQAVGIILVVAMLVIPGATASLIVGRWDALLGWSVGVTAVAALTGLIAAFWLDISPGGAVVLTQGLAFGLALLFGPRRGLVIRWARSRSTRARRHAVDSG</sequence>
<evidence type="ECO:0000256" key="5">
    <source>
        <dbReference type="ARBA" id="ARBA00023136"/>
    </source>
</evidence>
<dbReference type="CDD" id="cd06550">
    <property type="entry name" value="TM_ABC_iron-siderophores_like"/>
    <property type="match status" value="1"/>
</dbReference>
<evidence type="ECO:0000256" key="7">
    <source>
        <dbReference type="SAM" id="Phobius"/>
    </source>
</evidence>
<dbReference type="GO" id="GO:0055085">
    <property type="term" value="P:transmembrane transport"/>
    <property type="evidence" value="ECO:0007669"/>
    <property type="project" value="InterPro"/>
</dbReference>
<dbReference type="Gene3D" id="1.10.3470.10">
    <property type="entry name" value="ABC transporter involved in vitamin B12 uptake, BtuC"/>
    <property type="match status" value="1"/>
</dbReference>
<proteinExistence type="inferred from homology"/>
<comment type="caution">
    <text evidence="8">The sequence shown here is derived from an EMBL/GenBank/DDBJ whole genome shotgun (WGS) entry which is preliminary data.</text>
</comment>
<reference evidence="8 9" key="1">
    <citation type="submission" date="2018-11" db="EMBL/GenBank/DDBJ databases">
        <title>Sequencing the genomes of 1000 actinobacteria strains.</title>
        <authorList>
            <person name="Klenk H.-P."/>
        </authorList>
    </citation>
    <scope>NUCLEOTIDE SEQUENCE [LARGE SCALE GENOMIC DNA]</scope>
    <source>
        <strain evidence="8 9">DSM 9580</strain>
    </source>
</reference>
<evidence type="ECO:0000256" key="6">
    <source>
        <dbReference type="RuleBase" id="RU003943"/>
    </source>
</evidence>
<dbReference type="EMBL" id="RKHJ01000001">
    <property type="protein sequence ID" value="ROR67429.1"/>
    <property type="molecule type" value="Genomic_DNA"/>
</dbReference>
<evidence type="ECO:0000256" key="1">
    <source>
        <dbReference type="ARBA" id="ARBA00004141"/>
    </source>
</evidence>
<dbReference type="AlphaFoldDB" id="A0A3N2AWM0"/>
<keyword evidence="9" id="KW-1185">Reference proteome</keyword>
<dbReference type="GO" id="GO:0071281">
    <property type="term" value="P:cellular response to iron ion"/>
    <property type="evidence" value="ECO:0007669"/>
    <property type="project" value="UniProtKB-ARBA"/>
</dbReference>
<dbReference type="Proteomes" id="UP000275456">
    <property type="component" value="Unassembled WGS sequence"/>
</dbReference>
<gene>
    <name evidence="8" type="ORF">EDD26_2842</name>
</gene>
<dbReference type="SUPFAM" id="SSF81345">
    <property type="entry name" value="ABC transporter involved in vitamin B12 uptake, BtuC"/>
    <property type="match status" value="1"/>
</dbReference>
<dbReference type="FunFam" id="1.10.3470.10:FF:000003">
    <property type="entry name" value="Iron ABC transporter permease SitD"/>
    <property type="match status" value="1"/>
</dbReference>
<organism evidence="8 9">
    <name type="scientific">Agrococcus jenensis</name>
    <dbReference type="NCBI Taxonomy" id="46353"/>
    <lineage>
        <taxon>Bacteria</taxon>
        <taxon>Bacillati</taxon>
        <taxon>Actinomycetota</taxon>
        <taxon>Actinomycetes</taxon>
        <taxon>Micrococcales</taxon>
        <taxon>Microbacteriaceae</taxon>
        <taxon>Agrococcus</taxon>
    </lineage>
</organism>
<name>A0A3N2AWM0_9MICO</name>
<dbReference type="InterPro" id="IPR037294">
    <property type="entry name" value="ABC_BtuC-like"/>
</dbReference>
<keyword evidence="5 7" id="KW-0472">Membrane</keyword>
<keyword evidence="3 6" id="KW-0812">Transmembrane</keyword>
<evidence type="ECO:0000256" key="3">
    <source>
        <dbReference type="ARBA" id="ARBA00022692"/>
    </source>
</evidence>
<dbReference type="GO" id="GO:0010043">
    <property type="term" value="P:response to zinc ion"/>
    <property type="evidence" value="ECO:0007669"/>
    <property type="project" value="TreeGrafter"/>
</dbReference>
<feature type="transmembrane region" description="Helical" evidence="7">
    <location>
        <begin position="139"/>
        <end position="156"/>
    </location>
</feature>
<evidence type="ECO:0000313" key="8">
    <source>
        <dbReference type="EMBL" id="ROR67429.1"/>
    </source>
</evidence>
<dbReference type="InterPro" id="IPR001626">
    <property type="entry name" value="ABC_TroCD"/>
</dbReference>
<feature type="transmembrane region" description="Helical" evidence="7">
    <location>
        <begin position="177"/>
        <end position="195"/>
    </location>
</feature>
<dbReference type="GO" id="GO:0043190">
    <property type="term" value="C:ATP-binding cassette (ABC) transporter complex"/>
    <property type="evidence" value="ECO:0007669"/>
    <property type="project" value="InterPro"/>
</dbReference>
<dbReference type="PANTHER" id="PTHR30477:SF13">
    <property type="entry name" value="IRON TRANSPORT SYSTEM MEMBRANE PROTEIN HI_0360-RELATED"/>
    <property type="match status" value="1"/>
</dbReference>
<feature type="transmembrane region" description="Helical" evidence="7">
    <location>
        <begin position="97"/>
        <end position="119"/>
    </location>
</feature>
<feature type="transmembrane region" description="Helical" evidence="7">
    <location>
        <begin position="60"/>
        <end position="85"/>
    </location>
</feature>
<feature type="transmembrane region" description="Helical" evidence="7">
    <location>
        <begin position="253"/>
        <end position="271"/>
    </location>
</feature>
<keyword evidence="6" id="KW-0813">Transport</keyword>
<dbReference type="PANTHER" id="PTHR30477">
    <property type="entry name" value="ABC-TRANSPORTER METAL-BINDING PROTEIN"/>
    <property type="match status" value="1"/>
</dbReference>
<comment type="similarity">
    <text evidence="2 6">Belongs to the ABC-3 integral membrane protein family.</text>
</comment>
<feature type="transmembrane region" description="Helical" evidence="7">
    <location>
        <begin position="21"/>
        <end position="40"/>
    </location>
</feature>
<feature type="transmembrane region" description="Helical" evidence="7">
    <location>
        <begin position="226"/>
        <end position="247"/>
    </location>
</feature>
<feature type="transmembrane region" description="Helical" evidence="7">
    <location>
        <begin position="201"/>
        <end position="219"/>
    </location>
</feature>
<comment type="subcellular location">
    <subcellularLocation>
        <location evidence="6">Cell membrane</location>
        <topology evidence="6">Multi-pass membrane protein</topology>
    </subcellularLocation>
    <subcellularLocation>
        <location evidence="1">Membrane</location>
        <topology evidence="1">Multi-pass membrane protein</topology>
    </subcellularLocation>
</comment>
<keyword evidence="4 7" id="KW-1133">Transmembrane helix</keyword>
<evidence type="ECO:0000256" key="2">
    <source>
        <dbReference type="ARBA" id="ARBA00008034"/>
    </source>
</evidence>
<evidence type="ECO:0000313" key="9">
    <source>
        <dbReference type="Proteomes" id="UP000275456"/>
    </source>
</evidence>
<evidence type="ECO:0000256" key="4">
    <source>
        <dbReference type="ARBA" id="ARBA00022989"/>
    </source>
</evidence>